<feature type="compositionally biased region" description="Basic and acidic residues" evidence="1">
    <location>
        <begin position="153"/>
        <end position="190"/>
    </location>
</feature>
<feature type="region of interest" description="Disordered" evidence="1">
    <location>
        <begin position="1"/>
        <end position="599"/>
    </location>
</feature>
<sequence length="978" mass="108135">MPSKLPWSKSNRSHASIDTSSGHPSPVPSGNPSAIAVNDPNADRYPSPDRQQVAQSPQPPGQQISPGGAQSGYRQQFPQRTTSHRHSANVALDPQNLHQLQNAQQQPPPAYELQKAQAQLPVPRRGSYQPQSQHLQEPPKQKQSLRSRLGLSSHKDDDAKTSKAEKVARRVSVRKSDPRAQDYQAQEHSRLQAAQWQRHGGSSSHLPASPEHDERDNHLDPFLQREEDSSPRVPPKDNFQGPPPQYSHNISQEQFRPPVARVNTEGSYHTQGGGVVDYSPEHQQQGLQPHHQQQQQQHQQQQQQYQSYQPAPQPQPQPQKTSEYQAFNPNAPSPLITNAQQHPSPEHASQHQQSYYQYQAQQQTQQQAQQKPSQGPQGPQDPPAQNIHYSQQTEYSPPPQPHQSQDSQPIQHSRAPSQAQAELKAPPPTQPLPQIVANNQPSDGQHLQQLRPPSSQAHVAPPSPLQPQGAIVQAYDSNPQGQQPQAAEPHPQNKTPPQQTQDTMPPGTQRNTLRKVNDAGQPPSGPPTREGSLLSQNPTQGQAHGQPPLSPGPHQTFGANVVPTASQGQPYRGEKGQPPSNAELGRATPPPRTASDMSDEEISALVKEHDVLREKYQKVKRYFFEQQNQVHQLQNTLANQRLSLSRTAWDDSEYSTRFGRLDGLIAQLSFAVRKDWKEIPQWLHGVVNKNAVETGKQEMTAVGRAFISRWLVENIFDKYFHPDLETGFSTQLKNIQLNIRKRTAIHSIEDEEGLIAKVINWRLATVEGLADLLETPAAAANRETLTDKLKEQLIGELQMYLKEPAPPDLAGNVPMIIELAISVAQHLPLESREVHIEYFYPGSPVQPDLMKLESGIPALTVPIEQSDDADRASLRSVVSKGDDSASIAEQEQQASQNAKDHSKKHSIFGFGGPKKSTPTPASLGKRESVLGQGGSQLSLSQPTIKEDPPASKVRLAIGFAVQIRGKSILVKAPVYSTT</sequence>
<feature type="compositionally biased region" description="Low complexity" evidence="1">
    <location>
        <begin position="350"/>
        <end position="378"/>
    </location>
</feature>
<reference evidence="2" key="1">
    <citation type="journal article" date="2020" name="Stud. Mycol.">
        <title>101 Dothideomycetes genomes: a test case for predicting lifestyles and emergence of pathogens.</title>
        <authorList>
            <person name="Haridas S."/>
            <person name="Albert R."/>
            <person name="Binder M."/>
            <person name="Bloem J."/>
            <person name="Labutti K."/>
            <person name="Salamov A."/>
            <person name="Andreopoulos B."/>
            <person name="Baker S."/>
            <person name="Barry K."/>
            <person name="Bills G."/>
            <person name="Bluhm B."/>
            <person name="Cannon C."/>
            <person name="Castanera R."/>
            <person name="Culley D."/>
            <person name="Daum C."/>
            <person name="Ezra D."/>
            <person name="Gonzalez J."/>
            <person name="Henrissat B."/>
            <person name="Kuo A."/>
            <person name="Liang C."/>
            <person name="Lipzen A."/>
            <person name="Lutzoni F."/>
            <person name="Magnuson J."/>
            <person name="Mondo S."/>
            <person name="Nolan M."/>
            <person name="Ohm R."/>
            <person name="Pangilinan J."/>
            <person name="Park H.-J."/>
            <person name="Ramirez L."/>
            <person name="Alfaro M."/>
            <person name="Sun H."/>
            <person name="Tritt A."/>
            <person name="Yoshinaga Y."/>
            <person name="Zwiers L.-H."/>
            <person name="Turgeon B."/>
            <person name="Goodwin S."/>
            <person name="Spatafora J."/>
            <person name="Crous P."/>
            <person name="Grigoriev I."/>
        </authorList>
    </citation>
    <scope>NUCLEOTIDE SEQUENCE</scope>
    <source>
        <strain evidence="2">CBS 473.64</strain>
    </source>
</reference>
<protein>
    <submittedName>
        <fullName evidence="2">Uncharacterized protein</fullName>
    </submittedName>
</protein>
<feature type="compositionally biased region" description="Basic and acidic residues" evidence="1">
    <location>
        <begin position="210"/>
        <end position="230"/>
    </location>
</feature>
<accession>A0A6A6S268</accession>
<feature type="compositionally biased region" description="Polar residues" evidence="1">
    <location>
        <begin position="533"/>
        <end position="543"/>
    </location>
</feature>
<feature type="compositionally biased region" description="Polar residues" evidence="1">
    <location>
        <begin position="192"/>
        <end position="206"/>
    </location>
</feature>
<feature type="compositionally biased region" description="Low complexity" evidence="1">
    <location>
        <begin position="884"/>
        <end position="897"/>
    </location>
</feature>
<evidence type="ECO:0000313" key="3">
    <source>
        <dbReference type="Proteomes" id="UP000799753"/>
    </source>
</evidence>
<feature type="compositionally biased region" description="Low complexity" evidence="1">
    <location>
        <begin position="495"/>
        <end position="509"/>
    </location>
</feature>
<organism evidence="2 3">
    <name type="scientific">Massarina eburnea CBS 473.64</name>
    <dbReference type="NCBI Taxonomy" id="1395130"/>
    <lineage>
        <taxon>Eukaryota</taxon>
        <taxon>Fungi</taxon>
        <taxon>Dikarya</taxon>
        <taxon>Ascomycota</taxon>
        <taxon>Pezizomycotina</taxon>
        <taxon>Dothideomycetes</taxon>
        <taxon>Pleosporomycetidae</taxon>
        <taxon>Pleosporales</taxon>
        <taxon>Massarineae</taxon>
        <taxon>Massarinaceae</taxon>
        <taxon>Massarina</taxon>
    </lineage>
</organism>
<name>A0A6A6S268_9PLEO</name>
<feature type="region of interest" description="Disordered" evidence="1">
    <location>
        <begin position="870"/>
        <end position="948"/>
    </location>
</feature>
<dbReference type="PANTHER" id="PTHR48139">
    <property type="entry name" value="SI:DKEY-56M19.5"/>
    <property type="match status" value="1"/>
</dbReference>
<dbReference type="PANTHER" id="PTHR48139:SF1">
    <property type="entry name" value="FIBROUS SHEATH CABYR-BINDING PROTEIN"/>
    <property type="match status" value="1"/>
</dbReference>
<feature type="compositionally biased region" description="Polar residues" evidence="1">
    <location>
        <begin position="8"/>
        <end position="32"/>
    </location>
</feature>
<feature type="compositionally biased region" description="Polar residues" evidence="1">
    <location>
        <begin position="128"/>
        <end position="146"/>
    </location>
</feature>
<evidence type="ECO:0000313" key="2">
    <source>
        <dbReference type="EMBL" id="KAF2641966.1"/>
    </source>
</evidence>
<keyword evidence="3" id="KW-1185">Reference proteome</keyword>
<dbReference type="OrthoDB" id="4155914at2759"/>
<dbReference type="AlphaFoldDB" id="A0A6A6S268"/>
<feature type="compositionally biased region" description="Low complexity" evidence="1">
    <location>
        <begin position="61"/>
        <end position="72"/>
    </location>
</feature>
<feature type="compositionally biased region" description="Low complexity" evidence="1">
    <location>
        <begin position="94"/>
        <end position="105"/>
    </location>
</feature>
<proteinExistence type="predicted"/>
<feature type="compositionally biased region" description="Low complexity" evidence="1">
    <location>
        <begin position="402"/>
        <end position="413"/>
    </location>
</feature>
<feature type="compositionally biased region" description="Low complexity" evidence="1">
    <location>
        <begin position="282"/>
        <end position="310"/>
    </location>
</feature>
<evidence type="ECO:0000256" key="1">
    <source>
        <dbReference type="SAM" id="MobiDB-lite"/>
    </source>
</evidence>
<feature type="compositionally biased region" description="Polar residues" evidence="1">
    <location>
        <begin position="475"/>
        <end position="485"/>
    </location>
</feature>
<feature type="compositionally biased region" description="Polar residues" evidence="1">
    <location>
        <begin position="436"/>
        <end position="457"/>
    </location>
</feature>
<feature type="compositionally biased region" description="Polar residues" evidence="1">
    <location>
        <begin position="320"/>
        <end position="343"/>
    </location>
</feature>
<dbReference type="Proteomes" id="UP000799753">
    <property type="component" value="Unassembled WGS sequence"/>
</dbReference>
<gene>
    <name evidence="2" type="ORF">P280DRAFT_289607</name>
</gene>
<dbReference type="EMBL" id="MU006782">
    <property type="protein sequence ID" value="KAF2641966.1"/>
    <property type="molecule type" value="Genomic_DNA"/>
</dbReference>